<evidence type="ECO:0000256" key="4">
    <source>
        <dbReference type="ARBA" id="ARBA00022692"/>
    </source>
</evidence>
<gene>
    <name evidence="13" type="ORF">HII31_10913</name>
</gene>
<evidence type="ECO:0000256" key="8">
    <source>
        <dbReference type="SAM" id="Phobius"/>
    </source>
</evidence>
<feature type="domain" description="10TM putative phosphate transporter extracellular tail" evidence="10">
    <location>
        <begin position="777"/>
        <end position="869"/>
    </location>
</feature>
<evidence type="ECO:0000256" key="7">
    <source>
        <dbReference type="SAM" id="MobiDB-lite"/>
    </source>
</evidence>
<keyword evidence="4 8" id="KW-0812">Transmembrane</keyword>
<comment type="similarity">
    <text evidence="2">Belongs to the CSC1 (TC 1.A.17) family.</text>
</comment>
<sequence>METFTVREHATRVFARQAAASQSGGNAGSHRDSGSSLSSLVSTLVPVFVVAAVVFLVFLVLRKRYQRVYAPRTYLASLRQWQRSPKQNEGAFGWRQQYMALKDEFVMGHASLDNYLWLRYFRMLAAMCFVGCLITWPILFPVNATGGASNVSGLDILSFSNITPGPRYYAQVFVAWLFLAWVMFMITRESKFFVRLRQYYYSSPYESGCISTRSLLFVNVPEEMRNEDAIRKEFSLVRKVLLVNVPEDLAEKVEDRDTAAQKLEAGEVKLVQNHVKRSAKEKKKGKKQEPNYAAENQRNQPIAVEKKDRPSHRLPKLKFLPIGKKVDTVDWARAELSRLLPEIKNEQNKLRDNRSDVQGACFVEFETLRAAHIAVQKCGIKNKAKMTPKEIGPAPENVIWPNIIKPFWKVQLFNAVCTAFVYFLCIFWTIPVAVIGAITNIDYLTSEVPFLGFIDSIPKVILGVVTGLLPVLLLSILMKLVPILCNILAKLFEPTQSSVQMKVQAWYFPFQVIQVFLITTFASGAASVAAQIVQDPTTAPTLLAQNLPKASNFYISHFILFGLLTAALQLLNVVPLLFILVLGKLLDKTPRKLYQRYITLTGLGWGSLYPKFTNLGVIALSYSSIAPLVLGFAAIGFSLLYLAFRYNALFTLGTNVSTRGESYARALKQLITGIYLSEVCLIGLFAIGVASSNQSIGPLVLMVVFLVATVAWQLWLQRVLKKLEEDFPNDEELPYQGTAGDAEKGTSASPSRSEETNKQAPTPPAEPQTFMDRVKGFFFPEISAAHAAQMISSNVEASHREYTQQEHDEAYIHPAIISECPVVWIAKDEGGLSRQEIADTRKEVGEGLEMTDEGAWITPEGKLEWSEDPREAPIWEDEPKC</sequence>
<feature type="transmembrane region" description="Helical" evidence="8">
    <location>
        <begin position="412"/>
        <end position="441"/>
    </location>
</feature>
<evidence type="ECO:0000256" key="5">
    <source>
        <dbReference type="ARBA" id="ARBA00022989"/>
    </source>
</evidence>
<feature type="domain" description="CSC1/OSCA1-like 7TM region" evidence="9">
    <location>
        <begin position="416"/>
        <end position="685"/>
    </location>
</feature>
<feature type="domain" description="CSC1/OSCA1-like cytosolic" evidence="12">
    <location>
        <begin position="213"/>
        <end position="402"/>
    </location>
</feature>
<feature type="domain" description="CSC1/OSCA1-like N-terminal transmembrane" evidence="11">
    <location>
        <begin position="40"/>
        <end position="189"/>
    </location>
</feature>
<keyword evidence="3" id="KW-0813">Transport</keyword>
<evidence type="ECO:0000313" key="14">
    <source>
        <dbReference type="Proteomes" id="UP000660729"/>
    </source>
</evidence>
<feature type="transmembrane region" description="Helical" evidence="8">
    <location>
        <begin position="461"/>
        <end position="485"/>
    </location>
</feature>
<feature type="transmembrane region" description="Helical" evidence="8">
    <location>
        <begin position="553"/>
        <end position="582"/>
    </location>
</feature>
<feature type="transmembrane region" description="Helical" evidence="8">
    <location>
        <begin position="168"/>
        <end position="187"/>
    </location>
</feature>
<evidence type="ECO:0000259" key="9">
    <source>
        <dbReference type="Pfam" id="PF02714"/>
    </source>
</evidence>
<feature type="transmembrane region" description="Helical" evidence="8">
    <location>
        <begin position="120"/>
        <end position="139"/>
    </location>
</feature>
<evidence type="ECO:0000259" key="11">
    <source>
        <dbReference type="Pfam" id="PF13967"/>
    </source>
</evidence>
<reference evidence="13" key="1">
    <citation type="submission" date="2020-04" db="EMBL/GenBank/DDBJ databases">
        <title>Draft genome resource of the tomato pathogen Pseudocercospora fuligena.</title>
        <authorList>
            <person name="Zaccaron A."/>
        </authorList>
    </citation>
    <scope>NUCLEOTIDE SEQUENCE</scope>
    <source>
        <strain evidence="13">PF001</strain>
    </source>
</reference>
<dbReference type="InterPro" id="IPR032880">
    <property type="entry name" value="CSC1/OSCA1-like_N"/>
</dbReference>
<evidence type="ECO:0000256" key="3">
    <source>
        <dbReference type="ARBA" id="ARBA00022448"/>
    </source>
</evidence>
<feature type="transmembrane region" description="Helical" evidence="8">
    <location>
        <begin position="506"/>
        <end position="533"/>
    </location>
</feature>
<dbReference type="EMBL" id="JABCIY010000222">
    <property type="protein sequence ID" value="KAF7187777.1"/>
    <property type="molecule type" value="Genomic_DNA"/>
</dbReference>
<feature type="transmembrane region" description="Helical" evidence="8">
    <location>
        <begin position="670"/>
        <end position="690"/>
    </location>
</feature>
<comment type="subcellular location">
    <subcellularLocation>
        <location evidence="1">Membrane</location>
        <topology evidence="1">Multi-pass membrane protein</topology>
    </subcellularLocation>
</comment>
<evidence type="ECO:0000259" key="10">
    <source>
        <dbReference type="Pfam" id="PF12621"/>
    </source>
</evidence>
<accession>A0A8H6RC77</accession>
<dbReference type="Proteomes" id="UP000660729">
    <property type="component" value="Unassembled WGS sequence"/>
</dbReference>
<feature type="transmembrane region" description="Helical" evidence="8">
    <location>
        <begin position="40"/>
        <end position="61"/>
    </location>
</feature>
<dbReference type="AlphaFoldDB" id="A0A8H6RC77"/>
<dbReference type="GO" id="GO:0005886">
    <property type="term" value="C:plasma membrane"/>
    <property type="evidence" value="ECO:0007669"/>
    <property type="project" value="TreeGrafter"/>
</dbReference>
<dbReference type="InterPro" id="IPR045122">
    <property type="entry name" value="Csc1-like"/>
</dbReference>
<dbReference type="PANTHER" id="PTHR13018">
    <property type="entry name" value="PROBABLE MEMBRANE PROTEIN DUF221-RELATED"/>
    <property type="match status" value="1"/>
</dbReference>
<dbReference type="Pfam" id="PF02714">
    <property type="entry name" value="RSN1_7TM"/>
    <property type="match status" value="1"/>
</dbReference>
<comment type="caution">
    <text evidence="13">The sequence shown here is derived from an EMBL/GenBank/DDBJ whole genome shotgun (WGS) entry which is preliminary data.</text>
</comment>
<feature type="transmembrane region" description="Helical" evidence="8">
    <location>
        <begin position="594"/>
        <end position="612"/>
    </location>
</feature>
<keyword evidence="5 8" id="KW-1133">Transmembrane helix</keyword>
<dbReference type="Pfam" id="PF14703">
    <property type="entry name" value="PHM7_cyt"/>
    <property type="match status" value="1"/>
</dbReference>
<proteinExistence type="inferred from homology"/>
<evidence type="ECO:0000256" key="2">
    <source>
        <dbReference type="ARBA" id="ARBA00007779"/>
    </source>
</evidence>
<dbReference type="PANTHER" id="PTHR13018:SF26">
    <property type="entry name" value="DOMAIN PROTEIN, PUTATIVE (AFU_ORTHOLOGUE AFUA_5G10920)-RELATED"/>
    <property type="match status" value="1"/>
</dbReference>
<feature type="transmembrane region" description="Helical" evidence="8">
    <location>
        <begin position="624"/>
        <end position="644"/>
    </location>
</feature>
<dbReference type="InterPro" id="IPR003864">
    <property type="entry name" value="CSC1/OSCA1-like_7TM"/>
</dbReference>
<evidence type="ECO:0000259" key="12">
    <source>
        <dbReference type="Pfam" id="PF14703"/>
    </source>
</evidence>
<dbReference type="Pfam" id="PF12621">
    <property type="entry name" value="PHM7_ext"/>
    <property type="match status" value="1"/>
</dbReference>
<dbReference type="InterPro" id="IPR027815">
    <property type="entry name" value="CSC1/OSCA1-like_cyt"/>
</dbReference>
<protein>
    <submittedName>
        <fullName evidence="13">Putative membrane protein C24H6.13</fullName>
    </submittedName>
</protein>
<organism evidence="13 14">
    <name type="scientific">Pseudocercospora fuligena</name>
    <dbReference type="NCBI Taxonomy" id="685502"/>
    <lineage>
        <taxon>Eukaryota</taxon>
        <taxon>Fungi</taxon>
        <taxon>Dikarya</taxon>
        <taxon>Ascomycota</taxon>
        <taxon>Pezizomycotina</taxon>
        <taxon>Dothideomycetes</taxon>
        <taxon>Dothideomycetidae</taxon>
        <taxon>Mycosphaerellales</taxon>
        <taxon>Mycosphaerellaceae</taxon>
        <taxon>Pseudocercospora</taxon>
    </lineage>
</organism>
<feature type="compositionally biased region" description="Basic residues" evidence="7">
    <location>
        <begin position="275"/>
        <end position="286"/>
    </location>
</feature>
<dbReference type="Pfam" id="PF13967">
    <property type="entry name" value="RSN1_TM"/>
    <property type="match status" value="1"/>
</dbReference>
<keyword evidence="14" id="KW-1185">Reference proteome</keyword>
<name>A0A8H6RC77_9PEZI</name>
<feature type="region of interest" description="Disordered" evidence="7">
    <location>
        <begin position="731"/>
        <end position="768"/>
    </location>
</feature>
<keyword evidence="6 8" id="KW-0472">Membrane</keyword>
<dbReference type="OrthoDB" id="1076608at2759"/>
<feature type="transmembrane region" description="Helical" evidence="8">
    <location>
        <begin position="696"/>
        <end position="716"/>
    </location>
</feature>
<evidence type="ECO:0000313" key="13">
    <source>
        <dbReference type="EMBL" id="KAF7187777.1"/>
    </source>
</evidence>
<evidence type="ECO:0000256" key="6">
    <source>
        <dbReference type="ARBA" id="ARBA00023136"/>
    </source>
</evidence>
<evidence type="ECO:0000256" key="1">
    <source>
        <dbReference type="ARBA" id="ARBA00004141"/>
    </source>
</evidence>
<dbReference type="InterPro" id="IPR022257">
    <property type="entry name" value="PHM7_ext"/>
</dbReference>
<feature type="region of interest" description="Disordered" evidence="7">
    <location>
        <begin position="275"/>
        <end position="310"/>
    </location>
</feature>
<dbReference type="GO" id="GO:0005227">
    <property type="term" value="F:calcium-activated cation channel activity"/>
    <property type="evidence" value="ECO:0007669"/>
    <property type="project" value="InterPro"/>
</dbReference>